<gene>
    <name evidence="2" type="ORF">FK484_0078</name>
</gene>
<keyword evidence="1" id="KW-0472">Membrane</keyword>
<evidence type="ECO:0008006" key="4">
    <source>
        <dbReference type="Google" id="ProtNLM"/>
    </source>
</evidence>
<name>A0A514U785_9CAUD</name>
<evidence type="ECO:0000256" key="1">
    <source>
        <dbReference type="SAM" id="Phobius"/>
    </source>
</evidence>
<evidence type="ECO:0000313" key="2">
    <source>
        <dbReference type="EMBL" id="QDK04811.1"/>
    </source>
</evidence>
<protein>
    <recommendedName>
        <fullName evidence="4">Transmembrane protein</fullName>
    </recommendedName>
</protein>
<evidence type="ECO:0000313" key="3">
    <source>
        <dbReference type="Proteomes" id="UP000316617"/>
    </source>
</evidence>
<organism evidence="2 3">
    <name type="scientific">Listeria phage LP-031</name>
    <dbReference type="NCBI Taxonomy" id="2590049"/>
    <lineage>
        <taxon>Viruses</taxon>
        <taxon>Duplodnaviria</taxon>
        <taxon>Heunggongvirae</taxon>
        <taxon>Uroviricota</taxon>
        <taxon>Caudoviricetes</taxon>
        <taxon>Homburgvirus</taxon>
        <taxon>Homburgvirus LP114</taxon>
    </lineage>
</organism>
<proteinExistence type="predicted"/>
<dbReference type="EMBL" id="MN128593">
    <property type="protein sequence ID" value="QDK04811.1"/>
    <property type="molecule type" value="Genomic_DNA"/>
</dbReference>
<feature type="transmembrane region" description="Helical" evidence="1">
    <location>
        <begin position="36"/>
        <end position="53"/>
    </location>
</feature>
<feature type="transmembrane region" description="Helical" evidence="1">
    <location>
        <begin position="6"/>
        <end position="24"/>
    </location>
</feature>
<keyword evidence="1" id="KW-0812">Transmembrane</keyword>
<sequence length="54" mass="5809">MIELCIFITMLYTGNALLMIAIDVSHPLNTFACKSIGCFALALCGLVIVSAFIK</sequence>
<accession>A0A514U785</accession>
<dbReference type="Proteomes" id="UP000316617">
    <property type="component" value="Segment"/>
</dbReference>
<reference evidence="2 3" key="1">
    <citation type="submission" date="2019-06" db="EMBL/GenBank/DDBJ databases">
        <authorList>
            <person name="Hudson L.K."/>
            <person name="Peters T.L."/>
            <person name="Song Y."/>
            <person name="Denes T.G."/>
        </authorList>
    </citation>
    <scope>NUCLEOTIDE SEQUENCE [LARGE SCALE GENOMIC DNA]</scope>
</reference>
<keyword evidence="1" id="KW-1133">Transmembrane helix</keyword>